<keyword evidence="1" id="KW-0472">Membrane</keyword>
<dbReference type="Proteomes" id="UP000031668">
    <property type="component" value="Unassembled WGS sequence"/>
</dbReference>
<dbReference type="EMBL" id="JWZT01003680">
    <property type="protein sequence ID" value="KII65876.1"/>
    <property type="molecule type" value="Genomic_DNA"/>
</dbReference>
<name>A0A0C2MFE1_THEKT</name>
<feature type="transmembrane region" description="Helical" evidence="1">
    <location>
        <begin position="103"/>
        <end position="124"/>
    </location>
</feature>
<keyword evidence="1" id="KW-1133">Transmembrane helix</keyword>
<evidence type="ECO:0000256" key="1">
    <source>
        <dbReference type="SAM" id="Phobius"/>
    </source>
</evidence>
<proteinExistence type="predicted"/>
<feature type="transmembrane region" description="Helical" evidence="1">
    <location>
        <begin position="162"/>
        <end position="184"/>
    </location>
</feature>
<feature type="transmembrane region" description="Helical" evidence="1">
    <location>
        <begin position="59"/>
        <end position="82"/>
    </location>
</feature>
<evidence type="ECO:0000313" key="2">
    <source>
        <dbReference type="EMBL" id="KII65876.1"/>
    </source>
</evidence>
<gene>
    <name evidence="2" type="ORF">RF11_11549</name>
</gene>
<organism evidence="2 3">
    <name type="scientific">Thelohanellus kitauei</name>
    <name type="common">Myxosporean</name>
    <dbReference type="NCBI Taxonomy" id="669202"/>
    <lineage>
        <taxon>Eukaryota</taxon>
        <taxon>Metazoa</taxon>
        <taxon>Cnidaria</taxon>
        <taxon>Myxozoa</taxon>
        <taxon>Myxosporea</taxon>
        <taxon>Bivalvulida</taxon>
        <taxon>Platysporina</taxon>
        <taxon>Myxobolidae</taxon>
        <taxon>Thelohanellus</taxon>
    </lineage>
</organism>
<accession>A0A0C2MFE1</accession>
<dbReference type="AlphaFoldDB" id="A0A0C2MFE1"/>
<dbReference type="OrthoDB" id="10523031at2759"/>
<keyword evidence="1" id="KW-0812">Transmembrane</keyword>
<keyword evidence="3" id="KW-1185">Reference proteome</keyword>
<protein>
    <submittedName>
        <fullName evidence="2">Uncharacterized protein</fullName>
    </submittedName>
</protein>
<sequence length="266" mass="30329">MSGYNADVLKFFDSNSFITNNEERSFVLQHNYRLVFAFLPLILQIFLNREDPGCPLDYYKLYALSIIILPTLCVLLVFVVAFSQSFIKKQSKHYYIRDGAIKIVRTILLGVIIAAITIGAQFLYGRYFACFLAGPPPVIPGENPESIIYNKYFKNALSLSVLIGWLIIFGALIIFAALAIYINIRSNVKPIDLLLKNFIIVRRQEMQNIVYDEIARLGKLNAQDRVKDLIAVSKDTTDGQMPVVHRYIRHVVRFERQGDRLGKGVS</sequence>
<evidence type="ECO:0000313" key="3">
    <source>
        <dbReference type="Proteomes" id="UP000031668"/>
    </source>
</evidence>
<reference evidence="2 3" key="1">
    <citation type="journal article" date="2014" name="Genome Biol. Evol.">
        <title>The genome of the myxosporean Thelohanellus kitauei shows adaptations to nutrient acquisition within its fish host.</title>
        <authorList>
            <person name="Yang Y."/>
            <person name="Xiong J."/>
            <person name="Zhou Z."/>
            <person name="Huo F."/>
            <person name="Miao W."/>
            <person name="Ran C."/>
            <person name="Liu Y."/>
            <person name="Zhang J."/>
            <person name="Feng J."/>
            <person name="Wang M."/>
            <person name="Wang M."/>
            <person name="Wang L."/>
            <person name="Yao B."/>
        </authorList>
    </citation>
    <scope>NUCLEOTIDE SEQUENCE [LARGE SCALE GENOMIC DNA]</scope>
    <source>
        <strain evidence="2">Wuqing</strain>
    </source>
</reference>
<comment type="caution">
    <text evidence="2">The sequence shown here is derived from an EMBL/GenBank/DDBJ whole genome shotgun (WGS) entry which is preliminary data.</text>
</comment>